<dbReference type="InterPro" id="IPR041166">
    <property type="entry name" value="Rubredoxin_2"/>
</dbReference>
<keyword evidence="4" id="KW-0997">Cell inner membrane</keyword>
<feature type="binding site" evidence="4">
    <location>
        <position position="360"/>
    </location>
    <ligand>
        <name>Fe cation</name>
        <dbReference type="ChEBI" id="CHEBI:24875"/>
    </ligand>
</feature>
<reference evidence="6 7" key="1">
    <citation type="journal article" date="2020" name="Microorganisms">
        <title>Osmotic Adaptation and Compatible Solute Biosynthesis of Phototrophic Bacteria as Revealed from Genome Analyses.</title>
        <authorList>
            <person name="Imhoff J.F."/>
            <person name="Rahn T."/>
            <person name="Kunzel S."/>
            <person name="Keller A."/>
            <person name="Neulinger S.C."/>
        </authorList>
    </citation>
    <scope>NUCLEOTIDE SEQUENCE [LARGE SCALE GENOMIC DNA]</scope>
    <source>
        <strain evidence="6 7">DSM 21303</strain>
    </source>
</reference>
<keyword evidence="4" id="KW-0472">Membrane</keyword>
<evidence type="ECO:0000259" key="5">
    <source>
        <dbReference type="Pfam" id="PF18073"/>
    </source>
</evidence>
<sequence>MIELLFLLLPVAAASGWWVAQRGARRPSVPLRPTHPALLRGLNDLLAEEPDKAIDTFLELVEVNDDTVETHLALGNLFRRRGEVDRAIRIHQNLIAHQRLGAEQRGDALFELGQDYLRAGLLDRAEALFEELVGLGFHRQRALESLRDIYEQERDWGRCLEVAELLKPISEQPMAVAIAQYHCELAEEARRSGDPQRAKQHLEQAREADPECVRATMLEGNAVLEDGDPERALELFMHVAAQRASYVPEILPALIEALRRMGRHDLPAILEDLAQRHSSPALVLSLSDVVAETRGRDAAMDLLTDYLTRYADLAALERLLQWLAEAHPDADERARHRAAVALEVTRHLLVRQPVYQCDHCGFQARSLFWQCPSCRCWGCVVPVQPEPIIGDEVLHERRLA</sequence>
<dbReference type="Pfam" id="PF13176">
    <property type="entry name" value="TPR_7"/>
    <property type="match status" value="1"/>
</dbReference>
<keyword evidence="4" id="KW-0812">Transmembrane</keyword>
<dbReference type="EMBL" id="NRSD01000001">
    <property type="protein sequence ID" value="MBK1643537.1"/>
    <property type="molecule type" value="Genomic_DNA"/>
</dbReference>
<dbReference type="RefSeq" id="WP_200386290.1">
    <property type="nucleotide sequence ID" value="NZ_NRSD01000001.1"/>
</dbReference>
<dbReference type="InterPro" id="IPR011990">
    <property type="entry name" value="TPR-like_helical_dom_sf"/>
</dbReference>
<evidence type="ECO:0000256" key="2">
    <source>
        <dbReference type="ARBA" id="ARBA00022737"/>
    </source>
</evidence>
<dbReference type="SMART" id="SM00028">
    <property type="entry name" value="TPR"/>
    <property type="match status" value="3"/>
</dbReference>
<keyword evidence="1 4" id="KW-0479">Metal-binding</keyword>
<dbReference type="Proteomes" id="UP001138802">
    <property type="component" value="Unassembled WGS sequence"/>
</dbReference>
<evidence type="ECO:0000313" key="7">
    <source>
        <dbReference type="Proteomes" id="UP001138802"/>
    </source>
</evidence>
<dbReference type="HAMAP" id="MF_00994">
    <property type="entry name" value="LPS_assembly_LapB"/>
    <property type="match status" value="1"/>
</dbReference>
<dbReference type="GO" id="GO:0046890">
    <property type="term" value="P:regulation of lipid biosynthetic process"/>
    <property type="evidence" value="ECO:0007669"/>
    <property type="project" value="UniProtKB-UniRule"/>
</dbReference>
<accession>A0A9X0WG41</accession>
<evidence type="ECO:0000256" key="3">
    <source>
        <dbReference type="ARBA" id="ARBA00022803"/>
    </source>
</evidence>
<name>A0A9X0WG41_9GAMM</name>
<comment type="caution">
    <text evidence="6">The sequence shown here is derived from an EMBL/GenBank/DDBJ whole genome shotgun (WGS) entry which is preliminary data.</text>
</comment>
<keyword evidence="2 4" id="KW-0677">Repeat</keyword>
<organism evidence="6 7">
    <name type="scientific">Thiocapsa imhoffii</name>
    <dbReference type="NCBI Taxonomy" id="382777"/>
    <lineage>
        <taxon>Bacteria</taxon>
        <taxon>Pseudomonadati</taxon>
        <taxon>Pseudomonadota</taxon>
        <taxon>Gammaproteobacteria</taxon>
        <taxon>Chromatiales</taxon>
        <taxon>Chromatiaceae</taxon>
        <taxon>Thiocapsa</taxon>
    </lineage>
</organism>
<feature type="binding site" evidence="4">
    <location>
        <position position="357"/>
    </location>
    <ligand>
        <name>Fe cation</name>
        <dbReference type="ChEBI" id="CHEBI:24875"/>
    </ligand>
</feature>
<feature type="topological domain" description="Cytoplasmic" evidence="4">
    <location>
        <begin position="21"/>
        <end position="400"/>
    </location>
</feature>
<feature type="binding site" evidence="4">
    <location>
        <position position="371"/>
    </location>
    <ligand>
        <name>Fe cation</name>
        <dbReference type="ChEBI" id="CHEBI:24875"/>
    </ligand>
</feature>
<dbReference type="InterPro" id="IPR030865">
    <property type="entry name" value="LapB"/>
</dbReference>
<keyword evidence="4" id="KW-1133">Transmembrane helix</keyword>
<dbReference type="GO" id="GO:0009898">
    <property type="term" value="C:cytoplasmic side of plasma membrane"/>
    <property type="evidence" value="ECO:0007669"/>
    <property type="project" value="UniProtKB-UniRule"/>
</dbReference>
<feature type="domain" description="LapB rubredoxin metal binding" evidence="5">
    <location>
        <begin position="355"/>
        <end position="382"/>
    </location>
</feature>
<keyword evidence="4" id="KW-0408">Iron</keyword>
<dbReference type="Gene3D" id="1.25.40.10">
    <property type="entry name" value="Tetratricopeptide repeat domain"/>
    <property type="match status" value="2"/>
</dbReference>
<dbReference type="PANTHER" id="PTHR45586">
    <property type="entry name" value="TPR REPEAT-CONTAINING PROTEIN PA4667"/>
    <property type="match status" value="1"/>
</dbReference>
<evidence type="ECO:0000256" key="4">
    <source>
        <dbReference type="HAMAP-Rule" id="MF_00994"/>
    </source>
</evidence>
<dbReference type="Pfam" id="PF13432">
    <property type="entry name" value="TPR_16"/>
    <property type="match status" value="1"/>
</dbReference>
<evidence type="ECO:0000313" key="6">
    <source>
        <dbReference type="EMBL" id="MBK1643537.1"/>
    </source>
</evidence>
<proteinExistence type="inferred from homology"/>
<dbReference type="AlphaFoldDB" id="A0A9X0WG41"/>
<keyword evidence="4" id="KW-1003">Cell membrane</keyword>
<dbReference type="PANTHER" id="PTHR45586:SF1">
    <property type="entry name" value="LIPOPOLYSACCHARIDE ASSEMBLY PROTEIN B"/>
    <property type="match status" value="1"/>
</dbReference>
<dbReference type="InterPro" id="IPR051012">
    <property type="entry name" value="CellSynth/LPSAsmb/PSIAsmb"/>
</dbReference>
<dbReference type="Pfam" id="PF18073">
    <property type="entry name" value="Zn_ribbon_LapB"/>
    <property type="match status" value="1"/>
</dbReference>
<comment type="subcellular location">
    <subcellularLocation>
        <location evidence="4">Cell inner membrane</location>
        <topology evidence="4">Single-pass membrane protein</topology>
        <orientation evidence="4">Cytoplasmic side</orientation>
    </subcellularLocation>
</comment>
<dbReference type="InterPro" id="IPR019734">
    <property type="entry name" value="TPR_rpt"/>
</dbReference>
<dbReference type="GO" id="GO:0005506">
    <property type="term" value="F:iron ion binding"/>
    <property type="evidence" value="ECO:0007669"/>
    <property type="project" value="UniProtKB-UniRule"/>
</dbReference>
<keyword evidence="3 4" id="KW-0802">TPR repeat</keyword>
<dbReference type="GO" id="GO:0008653">
    <property type="term" value="P:lipopolysaccharide metabolic process"/>
    <property type="evidence" value="ECO:0007669"/>
    <property type="project" value="InterPro"/>
</dbReference>
<protein>
    <recommendedName>
        <fullName evidence="4">Lipopolysaccharide assembly protein B</fullName>
    </recommendedName>
</protein>
<dbReference type="NCBIfam" id="NF008757">
    <property type="entry name" value="PRK11788.1-5"/>
    <property type="match status" value="1"/>
</dbReference>
<feature type="binding site" evidence="4">
    <location>
        <position position="374"/>
    </location>
    <ligand>
        <name>Fe cation</name>
        <dbReference type="ChEBI" id="CHEBI:24875"/>
    </ligand>
</feature>
<keyword evidence="7" id="KW-1185">Reference proteome</keyword>
<gene>
    <name evidence="4" type="primary">lapB</name>
    <name evidence="6" type="ORF">CKO25_02455</name>
</gene>
<comment type="similarity">
    <text evidence="4">Belongs to the LapB family.</text>
</comment>
<evidence type="ECO:0000256" key="1">
    <source>
        <dbReference type="ARBA" id="ARBA00022723"/>
    </source>
</evidence>
<dbReference type="SUPFAM" id="SSF81901">
    <property type="entry name" value="HCP-like"/>
    <property type="match status" value="1"/>
</dbReference>
<comment type="function">
    <text evidence="4">Modulates cellular lipopolysaccharide (LPS) levels by regulating LpxC, which is involved in lipid A biosynthesis. May act by modulating the proteolytic activity of FtsH towards LpxC. May also coordinate assembly of proteins involved in LPS synthesis at the plasma membrane.</text>
</comment>